<evidence type="ECO:0000313" key="3">
    <source>
        <dbReference type="EMBL" id="KAK4883907.1"/>
    </source>
</evidence>
<dbReference type="GO" id="GO:0005634">
    <property type="term" value="C:nucleus"/>
    <property type="evidence" value="ECO:0007669"/>
    <property type="project" value="UniProtKB-SubCell"/>
</dbReference>
<keyword evidence="4" id="KW-1185">Reference proteome</keyword>
<sequence>MRNKKQNTLLHLESSSASPPQDTNSKQVISNSVPNSSSAKLTNIFQCFHTSNHDQTPWSLRKLRYFLDNNNFLYIKGIVEVILQCNDKTGVYTIIQYKMPSKRLSTLETDKKRCRKPVPLETKLEVLCRIEAGEKIVEVCKEMGLAKSTIQTIRDKKEDIKTYLHLQMSRD</sequence>
<reference evidence="4" key="1">
    <citation type="submission" date="2023-01" db="EMBL/GenBank/DDBJ databases">
        <title>Key to firefly adult light organ development and bioluminescence: homeobox transcription factors regulate luciferase expression and transportation to peroxisome.</title>
        <authorList>
            <person name="Fu X."/>
        </authorList>
    </citation>
    <scope>NUCLEOTIDE SEQUENCE [LARGE SCALE GENOMIC DNA]</scope>
</reference>
<evidence type="ECO:0000313" key="4">
    <source>
        <dbReference type="Proteomes" id="UP001353858"/>
    </source>
</evidence>
<evidence type="ECO:0008006" key="5">
    <source>
        <dbReference type="Google" id="ProtNLM"/>
    </source>
</evidence>
<dbReference type="Gene3D" id="1.10.10.60">
    <property type="entry name" value="Homeodomain-like"/>
    <property type="match status" value="1"/>
</dbReference>
<dbReference type="Proteomes" id="UP001353858">
    <property type="component" value="Unassembled WGS sequence"/>
</dbReference>
<proteinExistence type="predicted"/>
<evidence type="ECO:0000256" key="1">
    <source>
        <dbReference type="ARBA" id="ARBA00004123"/>
    </source>
</evidence>
<name>A0AAN7SJ25_9COLE</name>
<protein>
    <recommendedName>
        <fullName evidence="5">HTH psq-type domain-containing protein</fullName>
    </recommendedName>
</protein>
<feature type="region of interest" description="Disordered" evidence="2">
    <location>
        <begin position="1"/>
        <end position="34"/>
    </location>
</feature>
<dbReference type="AlphaFoldDB" id="A0AAN7SJ25"/>
<organism evidence="3 4">
    <name type="scientific">Aquatica leii</name>
    <dbReference type="NCBI Taxonomy" id="1421715"/>
    <lineage>
        <taxon>Eukaryota</taxon>
        <taxon>Metazoa</taxon>
        <taxon>Ecdysozoa</taxon>
        <taxon>Arthropoda</taxon>
        <taxon>Hexapoda</taxon>
        <taxon>Insecta</taxon>
        <taxon>Pterygota</taxon>
        <taxon>Neoptera</taxon>
        <taxon>Endopterygota</taxon>
        <taxon>Coleoptera</taxon>
        <taxon>Polyphaga</taxon>
        <taxon>Elateriformia</taxon>
        <taxon>Elateroidea</taxon>
        <taxon>Lampyridae</taxon>
        <taxon>Luciolinae</taxon>
        <taxon>Aquatica</taxon>
    </lineage>
</organism>
<accession>A0AAN7SJ25</accession>
<comment type="caution">
    <text evidence="3">The sequence shown here is derived from an EMBL/GenBank/DDBJ whole genome shotgun (WGS) entry which is preliminary data.</text>
</comment>
<dbReference type="EMBL" id="JARPUR010000001">
    <property type="protein sequence ID" value="KAK4883907.1"/>
    <property type="molecule type" value="Genomic_DNA"/>
</dbReference>
<comment type="subcellular location">
    <subcellularLocation>
        <location evidence="1">Nucleus</location>
    </subcellularLocation>
</comment>
<dbReference type="SUPFAM" id="SSF46689">
    <property type="entry name" value="Homeodomain-like"/>
    <property type="match status" value="1"/>
</dbReference>
<dbReference type="InterPro" id="IPR009057">
    <property type="entry name" value="Homeodomain-like_sf"/>
</dbReference>
<gene>
    <name evidence="3" type="ORF">RN001_000178</name>
</gene>
<evidence type="ECO:0000256" key="2">
    <source>
        <dbReference type="SAM" id="MobiDB-lite"/>
    </source>
</evidence>